<dbReference type="EMBL" id="BARU01005370">
    <property type="protein sequence ID" value="GAH35393.1"/>
    <property type="molecule type" value="Genomic_DNA"/>
</dbReference>
<dbReference type="Pfam" id="PF13408">
    <property type="entry name" value="Zn_ribbon_recom"/>
    <property type="match status" value="1"/>
</dbReference>
<evidence type="ECO:0000313" key="2">
    <source>
        <dbReference type="EMBL" id="GAH35393.1"/>
    </source>
</evidence>
<dbReference type="AlphaFoldDB" id="X1GQV1"/>
<proteinExistence type="predicted"/>
<feature type="non-terminal residue" evidence="2">
    <location>
        <position position="1"/>
    </location>
</feature>
<dbReference type="InterPro" id="IPR025827">
    <property type="entry name" value="Zn_ribbon_recom_dom"/>
</dbReference>
<accession>X1GQV1</accession>
<organism evidence="2">
    <name type="scientific">marine sediment metagenome</name>
    <dbReference type="NCBI Taxonomy" id="412755"/>
    <lineage>
        <taxon>unclassified sequences</taxon>
        <taxon>metagenomes</taxon>
        <taxon>ecological metagenomes</taxon>
    </lineage>
</organism>
<gene>
    <name evidence="2" type="ORF">S03H2_10444</name>
</gene>
<protein>
    <recommendedName>
        <fullName evidence="1">Recombinase zinc beta ribbon domain-containing protein</fullName>
    </recommendedName>
</protein>
<evidence type="ECO:0000259" key="1">
    <source>
        <dbReference type="Pfam" id="PF13408"/>
    </source>
</evidence>
<sequence length="236" mass="27587">RCKKCGSAYVGARWHNKKEGRISYYYRDLGKSNKVKEYSQKCTSASIKKDLIENIVRNDIKEFLVNPKTLESYLDNSKKEDNTLADIEYQIIKNDSEMGKLIDLYAEMFIPDPVQEKVIKEKIKQTQQKARTLQALKFEAENKAEALRVKRNKIEKISYLLKKISVGIEKLEDWEWKRLIDKLIDKIEIDSIGAQGKTIKLDIHIAYNFDKIINQKTYYYTDKVNSASERSNKTSN</sequence>
<reference evidence="2" key="1">
    <citation type="journal article" date="2014" name="Front. Microbiol.">
        <title>High frequency of phylogenetically diverse reductive dehalogenase-homologous genes in deep subseafloor sedimentary metagenomes.</title>
        <authorList>
            <person name="Kawai M."/>
            <person name="Futagami T."/>
            <person name="Toyoda A."/>
            <person name="Takaki Y."/>
            <person name="Nishi S."/>
            <person name="Hori S."/>
            <person name="Arai W."/>
            <person name="Tsubouchi T."/>
            <person name="Morono Y."/>
            <person name="Uchiyama I."/>
            <person name="Ito T."/>
            <person name="Fujiyama A."/>
            <person name="Inagaki F."/>
            <person name="Takami H."/>
        </authorList>
    </citation>
    <scope>NUCLEOTIDE SEQUENCE</scope>
    <source>
        <strain evidence="2">Expedition CK06-06</strain>
    </source>
</reference>
<name>X1GQV1_9ZZZZ</name>
<feature type="domain" description="Recombinase zinc beta ribbon" evidence="1">
    <location>
        <begin position="1"/>
        <end position="60"/>
    </location>
</feature>
<comment type="caution">
    <text evidence="2">The sequence shown here is derived from an EMBL/GenBank/DDBJ whole genome shotgun (WGS) entry which is preliminary data.</text>
</comment>